<feature type="transmembrane region" description="Helical" evidence="10">
    <location>
        <begin position="243"/>
        <end position="263"/>
    </location>
</feature>
<evidence type="ECO:0000256" key="6">
    <source>
        <dbReference type="ARBA" id="ARBA00023136"/>
    </source>
</evidence>
<feature type="transmembrane region" description="Helical" evidence="10">
    <location>
        <begin position="211"/>
        <end position="231"/>
    </location>
</feature>
<evidence type="ECO:0000259" key="11">
    <source>
        <dbReference type="PROSITE" id="PS50262"/>
    </source>
</evidence>
<keyword evidence="2 9" id="KW-0812">Transmembrane</keyword>
<dbReference type="PROSITE" id="PS00237">
    <property type="entry name" value="G_PROTEIN_RECEP_F1_1"/>
    <property type="match status" value="1"/>
</dbReference>
<keyword evidence="10" id="KW-1003">Cell membrane</keyword>
<dbReference type="PRINTS" id="PR00237">
    <property type="entry name" value="GPCRRHODOPSN"/>
</dbReference>
<evidence type="ECO:0000256" key="9">
    <source>
        <dbReference type="RuleBase" id="RU000688"/>
    </source>
</evidence>
<dbReference type="Gene3D" id="1.20.1070.10">
    <property type="entry name" value="Rhodopsin 7-helix transmembrane proteins"/>
    <property type="match status" value="1"/>
</dbReference>
<name>A0A8C0IT16_CHEAB</name>
<dbReference type="GO" id="GO:0004930">
    <property type="term" value="F:G protein-coupled receptor activity"/>
    <property type="evidence" value="ECO:0007669"/>
    <property type="project" value="UniProtKB-KW"/>
</dbReference>
<dbReference type="AlphaFoldDB" id="A0A8C0IT16"/>
<dbReference type="Ensembl" id="ENSCABT00000020484.1">
    <property type="protein sequence ID" value="ENSCABP00000018701.1"/>
    <property type="gene ID" value="ENSCABG00000013811.1"/>
</dbReference>
<evidence type="ECO:0000256" key="5">
    <source>
        <dbReference type="ARBA" id="ARBA00023040"/>
    </source>
</evidence>
<feature type="transmembrane region" description="Helical" evidence="10">
    <location>
        <begin position="104"/>
        <end position="126"/>
    </location>
</feature>
<feature type="domain" description="G-protein coupled receptors family 1 profile" evidence="11">
    <location>
        <begin position="47"/>
        <end position="293"/>
    </location>
</feature>
<protein>
    <recommendedName>
        <fullName evidence="10">Olfactory receptor</fullName>
    </recommendedName>
</protein>
<evidence type="ECO:0000313" key="13">
    <source>
        <dbReference type="Proteomes" id="UP000694404"/>
    </source>
</evidence>
<reference evidence="12" key="2">
    <citation type="submission" date="2025-09" db="UniProtKB">
        <authorList>
            <consortium name="Ensembl"/>
        </authorList>
    </citation>
    <scope>IDENTIFICATION</scope>
</reference>
<dbReference type="GeneTree" id="ENSGT00940000163951"/>
<evidence type="ECO:0000256" key="1">
    <source>
        <dbReference type="ARBA" id="ARBA00004141"/>
    </source>
</evidence>
<dbReference type="PRINTS" id="PR00245">
    <property type="entry name" value="OLFACTORYR"/>
</dbReference>
<sequence length="315" mass="35232">ESIGNATSQRNHTVVTEFVLLGLSHSRQVQLAFFVLFLLSYVAIVLGNLLIIVTIKADSCLTSAMYFLLCNLSFIDLCYASVTSPRMLSDLLSQRNTISFNGCMAQLFLLHFVGAAEMFLLTVMAYDRYIAICKPLHYMSIMSKPTCCRLVAACWVGGFVHSIVQTILTIHLPFCGPNKIDNYFCDVPPVIRLACTNIYVTELLMISNSGLISLACFLVLLVSYTVILVTIRSAKGRRKAFSTCTSHLTVVTMLFGTLSFMYLRPSSSYALDRDMVVSVFYTMVIPMLNPLIYSLRNAEVKDALRIVIRRKINKT</sequence>
<keyword evidence="7 9" id="KW-0675">Receptor</keyword>
<reference evidence="12" key="1">
    <citation type="submission" date="2025-08" db="UniProtKB">
        <authorList>
            <consortium name="Ensembl"/>
        </authorList>
    </citation>
    <scope>IDENTIFICATION</scope>
</reference>
<proteinExistence type="inferred from homology"/>
<accession>A0A8C0IT16</accession>
<feature type="transmembrane region" description="Helical" evidence="10">
    <location>
        <begin position="275"/>
        <end position="295"/>
    </location>
</feature>
<dbReference type="GO" id="GO:0005886">
    <property type="term" value="C:plasma membrane"/>
    <property type="evidence" value="ECO:0007669"/>
    <property type="project" value="UniProtKB-SubCell"/>
</dbReference>
<dbReference type="OMA" id="KASMWKL"/>
<keyword evidence="4 10" id="KW-1133">Transmembrane helix</keyword>
<evidence type="ECO:0000256" key="10">
    <source>
        <dbReference type="RuleBase" id="RU363047"/>
    </source>
</evidence>
<feature type="transmembrane region" description="Helical" evidence="10">
    <location>
        <begin position="147"/>
        <end position="168"/>
    </location>
</feature>
<dbReference type="PROSITE" id="PS50262">
    <property type="entry name" value="G_PROTEIN_RECEP_F1_2"/>
    <property type="match status" value="1"/>
</dbReference>
<feature type="transmembrane region" description="Helical" evidence="10">
    <location>
        <begin position="65"/>
        <end position="84"/>
    </location>
</feature>
<dbReference type="SUPFAM" id="SSF81321">
    <property type="entry name" value="Family A G protein-coupled receptor-like"/>
    <property type="match status" value="1"/>
</dbReference>
<evidence type="ECO:0000256" key="3">
    <source>
        <dbReference type="ARBA" id="ARBA00022725"/>
    </source>
</evidence>
<keyword evidence="5 9" id="KW-0297">G-protein coupled receptor</keyword>
<keyword evidence="6 10" id="KW-0472">Membrane</keyword>
<dbReference type="FunFam" id="1.20.1070.10:FF:000007">
    <property type="entry name" value="Olfactory receptor"/>
    <property type="match status" value="1"/>
</dbReference>
<dbReference type="GO" id="GO:0004984">
    <property type="term" value="F:olfactory receptor activity"/>
    <property type="evidence" value="ECO:0007669"/>
    <property type="project" value="InterPro"/>
</dbReference>
<dbReference type="PANTHER" id="PTHR48002">
    <property type="entry name" value="OLFACTORY RECEPTOR"/>
    <property type="match status" value="1"/>
</dbReference>
<comment type="subcellular location">
    <subcellularLocation>
        <location evidence="10">Cell membrane</location>
        <topology evidence="10">Multi-pass membrane protein</topology>
    </subcellularLocation>
    <subcellularLocation>
        <location evidence="1">Membrane</location>
        <topology evidence="1">Multi-pass membrane protein</topology>
    </subcellularLocation>
</comment>
<dbReference type="CDD" id="cd15226">
    <property type="entry name" value="7tmA_OR4-like"/>
    <property type="match status" value="1"/>
</dbReference>
<evidence type="ECO:0000256" key="7">
    <source>
        <dbReference type="ARBA" id="ARBA00023170"/>
    </source>
</evidence>
<evidence type="ECO:0000256" key="2">
    <source>
        <dbReference type="ARBA" id="ARBA00022692"/>
    </source>
</evidence>
<dbReference type="InterPro" id="IPR050427">
    <property type="entry name" value="Olfactory_Receptors"/>
</dbReference>
<evidence type="ECO:0000256" key="8">
    <source>
        <dbReference type="ARBA" id="ARBA00023224"/>
    </source>
</evidence>
<keyword evidence="10" id="KW-0716">Sensory transduction</keyword>
<evidence type="ECO:0000313" key="12">
    <source>
        <dbReference type="Ensembl" id="ENSCABP00000018701.1"/>
    </source>
</evidence>
<keyword evidence="3 10" id="KW-0552">Olfaction</keyword>
<dbReference type="InterPro" id="IPR017452">
    <property type="entry name" value="GPCR_Rhodpsn_7TM"/>
</dbReference>
<comment type="similarity">
    <text evidence="9">Belongs to the G-protein coupled receptor 1 family.</text>
</comment>
<dbReference type="InterPro" id="IPR000725">
    <property type="entry name" value="Olfact_rcpt"/>
</dbReference>
<evidence type="ECO:0000256" key="4">
    <source>
        <dbReference type="ARBA" id="ARBA00022989"/>
    </source>
</evidence>
<keyword evidence="8 9" id="KW-0807">Transducer</keyword>
<dbReference type="InterPro" id="IPR000276">
    <property type="entry name" value="GPCR_Rhodpsn"/>
</dbReference>
<dbReference type="Pfam" id="PF13853">
    <property type="entry name" value="7tm_4"/>
    <property type="match status" value="1"/>
</dbReference>
<dbReference type="Proteomes" id="UP000694404">
    <property type="component" value="Unplaced"/>
</dbReference>
<organism evidence="12 13">
    <name type="scientific">Chelonoidis abingdonii</name>
    <name type="common">Abingdon island giant tortoise</name>
    <name type="synonym">Testudo abingdonii</name>
    <dbReference type="NCBI Taxonomy" id="106734"/>
    <lineage>
        <taxon>Eukaryota</taxon>
        <taxon>Metazoa</taxon>
        <taxon>Chordata</taxon>
        <taxon>Craniata</taxon>
        <taxon>Vertebrata</taxon>
        <taxon>Euteleostomi</taxon>
        <taxon>Archelosauria</taxon>
        <taxon>Testudinata</taxon>
        <taxon>Testudines</taxon>
        <taxon>Cryptodira</taxon>
        <taxon>Durocryptodira</taxon>
        <taxon>Testudinoidea</taxon>
        <taxon>Testudinidae</taxon>
        <taxon>Chelonoidis</taxon>
    </lineage>
</organism>
<keyword evidence="13" id="KW-1185">Reference proteome</keyword>
<feature type="transmembrane region" description="Helical" evidence="10">
    <location>
        <begin position="31"/>
        <end position="53"/>
    </location>
</feature>